<feature type="domain" description="Methyltransferase type 11" evidence="1">
    <location>
        <begin position="1"/>
        <end position="106"/>
    </location>
</feature>
<dbReference type="EMBL" id="CAJOBC010111252">
    <property type="protein sequence ID" value="CAF4528765.1"/>
    <property type="molecule type" value="Genomic_DNA"/>
</dbReference>
<keyword evidence="4" id="KW-1185">Reference proteome</keyword>
<name>A0A816DA65_9BILA</name>
<dbReference type="Proteomes" id="UP000663829">
    <property type="component" value="Unassembled WGS sequence"/>
</dbReference>
<dbReference type="Proteomes" id="UP000681722">
    <property type="component" value="Unassembled WGS sequence"/>
</dbReference>
<proteinExistence type="predicted"/>
<dbReference type="CDD" id="cd02440">
    <property type="entry name" value="AdoMet_MTases"/>
    <property type="match status" value="1"/>
</dbReference>
<dbReference type="InterPro" id="IPR013216">
    <property type="entry name" value="Methyltransf_11"/>
</dbReference>
<comment type="caution">
    <text evidence="2">The sequence shown here is derived from an EMBL/GenBank/DDBJ whole genome shotgun (WGS) entry which is preliminary data.</text>
</comment>
<sequence>LGCGDAAYLTKLFHEHNIWRRIISYTGVDLSSEAMKIGEENIKPMLNNDAKLTYVKQDMSTFAEGCSDGFYDCIFSSLAIHHLQDNEKENLLQQIRRILKPNGCFIMVDICLQEDENRNDFIQDIATHIRNDWIKLDFEQITSVISHLVSFDFPAKLSVWKKWAEQQDLFKNIICFETLRFYKTIVMEC</sequence>
<dbReference type="PANTHER" id="PTHR43861">
    <property type="entry name" value="TRANS-ACONITATE 2-METHYLTRANSFERASE-RELATED"/>
    <property type="match status" value="1"/>
</dbReference>
<evidence type="ECO:0000313" key="2">
    <source>
        <dbReference type="EMBL" id="CAF1630410.1"/>
    </source>
</evidence>
<dbReference type="AlphaFoldDB" id="A0A816DA65"/>
<reference evidence="2" key="1">
    <citation type="submission" date="2021-02" db="EMBL/GenBank/DDBJ databases">
        <authorList>
            <person name="Nowell W R."/>
        </authorList>
    </citation>
    <scope>NUCLEOTIDE SEQUENCE</scope>
</reference>
<dbReference type="InterPro" id="IPR029063">
    <property type="entry name" value="SAM-dependent_MTases_sf"/>
</dbReference>
<feature type="non-terminal residue" evidence="2">
    <location>
        <position position="1"/>
    </location>
</feature>
<dbReference type="Gene3D" id="3.40.50.150">
    <property type="entry name" value="Vaccinia Virus protein VP39"/>
    <property type="match status" value="1"/>
</dbReference>
<dbReference type="SUPFAM" id="SSF53335">
    <property type="entry name" value="S-adenosyl-L-methionine-dependent methyltransferases"/>
    <property type="match status" value="1"/>
</dbReference>
<dbReference type="Pfam" id="PF08241">
    <property type="entry name" value="Methyltransf_11"/>
    <property type="match status" value="1"/>
</dbReference>
<organism evidence="2 4">
    <name type="scientific">Didymodactylos carnosus</name>
    <dbReference type="NCBI Taxonomy" id="1234261"/>
    <lineage>
        <taxon>Eukaryota</taxon>
        <taxon>Metazoa</taxon>
        <taxon>Spiralia</taxon>
        <taxon>Gnathifera</taxon>
        <taxon>Rotifera</taxon>
        <taxon>Eurotatoria</taxon>
        <taxon>Bdelloidea</taxon>
        <taxon>Philodinida</taxon>
        <taxon>Philodinidae</taxon>
        <taxon>Didymodactylos</taxon>
    </lineage>
</organism>
<evidence type="ECO:0000313" key="4">
    <source>
        <dbReference type="Proteomes" id="UP000663829"/>
    </source>
</evidence>
<dbReference type="EMBL" id="CAJNOQ010043442">
    <property type="protein sequence ID" value="CAF1630410.1"/>
    <property type="molecule type" value="Genomic_DNA"/>
</dbReference>
<gene>
    <name evidence="2" type="ORF">GPM918_LOCUS44312</name>
    <name evidence="3" type="ORF">SRO942_LOCUS46102</name>
</gene>
<dbReference type="OrthoDB" id="506498at2759"/>
<protein>
    <recommendedName>
        <fullName evidence="1">Methyltransferase type 11 domain-containing protein</fullName>
    </recommendedName>
</protein>
<evidence type="ECO:0000259" key="1">
    <source>
        <dbReference type="Pfam" id="PF08241"/>
    </source>
</evidence>
<evidence type="ECO:0000313" key="3">
    <source>
        <dbReference type="EMBL" id="CAF4528765.1"/>
    </source>
</evidence>
<dbReference type="GO" id="GO:0008757">
    <property type="term" value="F:S-adenosylmethionine-dependent methyltransferase activity"/>
    <property type="evidence" value="ECO:0007669"/>
    <property type="project" value="InterPro"/>
</dbReference>
<accession>A0A816DA65</accession>